<dbReference type="Gene3D" id="3.30.420.150">
    <property type="entry name" value="Exopolyphosphatase. Domain 2"/>
    <property type="match status" value="1"/>
</dbReference>
<dbReference type="SUPFAM" id="SSF53067">
    <property type="entry name" value="Actin-like ATPase domain"/>
    <property type="match status" value="2"/>
</dbReference>
<dbReference type="OrthoDB" id="9814545at2"/>
<dbReference type="CDD" id="cd24006">
    <property type="entry name" value="ASKHA_NBD_PPX_GppA"/>
    <property type="match status" value="1"/>
</dbReference>
<proteinExistence type="predicted"/>
<sequence length="295" mass="33214">MKIAAIDIGSNAARLLIVDVQKNNSNETIFNKVNLIRVPLRLGFDVFDEGFIGADKEEMLMNTMQAFKHLLKAYKVKAVKACATSAMRDASNSKAIVKEVKNKTNIKIEIISGDDEASLIFDNHISETLNKSNAYIYIDVGGGSTEVDFFVGGKQVYKKSFNVGTIRLLNNQWDDDDWKKMKEEIKKNIKSKLPITVIGSGGNINKIFSLSKTKEGKPLSLRRLKTFYHDLSALSVKERIEQLNLKEDRADVIVPALQIYINLMRWTDAAEIFVPKIGVSDGLVRDLYHEISRKN</sequence>
<dbReference type="PANTHER" id="PTHR30005">
    <property type="entry name" value="EXOPOLYPHOSPHATASE"/>
    <property type="match status" value="1"/>
</dbReference>
<name>A0A386HLU9_9BACT</name>
<dbReference type="InterPro" id="IPR043129">
    <property type="entry name" value="ATPase_NBD"/>
</dbReference>
<dbReference type="InterPro" id="IPR050273">
    <property type="entry name" value="GppA/Ppx_hydrolase"/>
</dbReference>
<keyword evidence="3" id="KW-1185">Reference proteome</keyword>
<dbReference type="Gene3D" id="3.30.420.40">
    <property type="match status" value="1"/>
</dbReference>
<dbReference type="Pfam" id="PF02541">
    <property type="entry name" value="Ppx-GppA"/>
    <property type="match status" value="1"/>
</dbReference>
<dbReference type="AlphaFoldDB" id="A0A386HLU9"/>
<organism evidence="2 3">
    <name type="scientific">Arachidicoccus soli</name>
    <dbReference type="NCBI Taxonomy" id="2341117"/>
    <lineage>
        <taxon>Bacteria</taxon>
        <taxon>Pseudomonadati</taxon>
        <taxon>Bacteroidota</taxon>
        <taxon>Chitinophagia</taxon>
        <taxon>Chitinophagales</taxon>
        <taxon>Chitinophagaceae</taxon>
        <taxon>Arachidicoccus</taxon>
    </lineage>
</organism>
<dbReference type="PANTHER" id="PTHR30005:SF0">
    <property type="entry name" value="RETROGRADE REGULATION PROTEIN 2"/>
    <property type="match status" value="1"/>
</dbReference>
<dbReference type="InterPro" id="IPR003695">
    <property type="entry name" value="Ppx_GppA_N"/>
</dbReference>
<dbReference type="GO" id="GO:0016462">
    <property type="term" value="F:pyrophosphatase activity"/>
    <property type="evidence" value="ECO:0007669"/>
    <property type="project" value="TreeGrafter"/>
</dbReference>
<protein>
    <submittedName>
        <fullName evidence="2">Exopolyphosphatase</fullName>
    </submittedName>
</protein>
<dbReference type="KEGG" id="ark:D6B99_04165"/>
<dbReference type="EMBL" id="CP032489">
    <property type="protein sequence ID" value="AYD46878.1"/>
    <property type="molecule type" value="Genomic_DNA"/>
</dbReference>
<evidence type="ECO:0000313" key="2">
    <source>
        <dbReference type="EMBL" id="AYD46878.1"/>
    </source>
</evidence>
<evidence type="ECO:0000259" key="1">
    <source>
        <dbReference type="Pfam" id="PF02541"/>
    </source>
</evidence>
<reference evidence="2 3" key="1">
    <citation type="submission" date="2018-09" db="EMBL/GenBank/DDBJ databases">
        <title>Arachidicoccus sp. nov., a bacterium isolated from soil.</title>
        <authorList>
            <person name="Weon H.-Y."/>
            <person name="Kwon S.-W."/>
            <person name="Lee S.A."/>
        </authorList>
    </citation>
    <scope>NUCLEOTIDE SEQUENCE [LARGE SCALE GENOMIC DNA]</scope>
    <source>
        <strain evidence="2 3">KIS59-12</strain>
    </source>
</reference>
<dbReference type="Proteomes" id="UP000266118">
    <property type="component" value="Chromosome"/>
</dbReference>
<gene>
    <name evidence="2" type="ORF">D6B99_04165</name>
</gene>
<accession>A0A386HLU9</accession>
<evidence type="ECO:0000313" key="3">
    <source>
        <dbReference type="Proteomes" id="UP000266118"/>
    </source>
</evidence>
<feature type="domain" description="Ppx/GppA phosphatase N-terminal" evidence="1">
    <location>
        <begin position="30"/>
        <end position="287"/>
    </location>
</feature>
<dbReference type="RefSeq" id="WP_119985398.1">
    <property type="nucleotide sequence ID" value="NZ_CP032489.1"/>
</dbReference>